<dbReference type="AlphaFoldDB" id="A0A7J0FZK2"/>
<evidence type="ECO:0000313" key="1">
    <source>
        <dbReference type="EMBL" id="GFZ03994.1"/>
    </source>
</evidence>
<accession>A0A7J0FZK2</accession>
<keyword evidence="2" id="KW-1185">Reference proteome</keyword>
<dbReference type="Proteomes" id="UP000585474">
    <property type="component" value="Unassembled WGS sequence"/>
</dbReference>
<protein>
    <submittedName>
        <fullName evidence="1">Uncharacterized protein</fullName>
    </submittedName>
</protein>
<reference evidence="1 2" key="1">
    <citation type="submission" date="2019-07" db="EMBL/GenBank/DDBJ databases">
        <title>De Novo Assembly of kiwifruit Actinidia rufa.</title>
        <authorList>
            <person name="Sugita-Konishi S."/>
            <person name="Sato K."/>
            <person name="Mori E."/>
            <person name="Abe Y."/>
            <person name="Kisaki G."/>
            <person name="Hamano K."/>
            <person name="Suezawa K."/>
            <person name="Otani M."/>
            <person name="Fukuda T."/>
            <person name="Manabe T."/>
            <person name="Gomi K."/>
            <person name="Tabuchi M."/>
            <person name="Akimitsu K."/>
            <person name="Kataoka I."/>
        </authorList>
    </citation>
    <scope>NUCLEOTIDE SEQUENCE [LARGE SCALE GENOMIC DNA]</scope>
    <source>
        <strain evidence="2">cv. Fuchu</strain>
    </source>
</reference>
<name>A0A7J0FZK2_9ERIC</name>
<proteinExistence type="predicted"/>
<sequence length="50" mass="5352">MASSSSPERALQEELKDAGNRLLTIPSSTHELLSLLDIKVGALNGYIVVN</sequence>
<organism evidence="1 2">
    <name type="scientific">Actinidia rufa</name>
    <dbReference type="NCBI Taxonomy" id="165716"/>
    <lineage>
        <taxon>Eukaryota</taxon>
        <taxon>Viridiplantae</taxon>
        <taxon>Streptophyta</taxon>
        <taxon>Embryophyta</taxon>
        <taxon>Tracheophyta</taxon>
        <taxon>Spermatophyta</taxon>
        <taxon>Magnoliopsida</taxon>
        <taxon>eudicotyledons</taxon>
        <taxon>Gunneridae</taxon>
        <taxon>Pentapetalae</taxon>
        <taxon>asterids</taxon>
        <taxon>Ericales</taxon>
        <taxon>Actinidiaceae</taxon>
        <taxon>Actinidia</taxon>
    </lineage>
</organism>
<dbReference type="OrthoDB" id="1745338at2759"/>
<gene>
    <name evidence="1" type="ORF">Acr_16g0006180</name>
</gene>
<evidence type="ECO:0000313" key="2">
    <source>
        <dbReference type="Proteomes" id="UP000585474"/>
    </source>
</evidence>
<dbReference type="EMBL" id="BJWL01000016">
    <property type="protein sequence ID" value="GFZ03994.1"/>
    <property type="molecule type" value="Genomic_DNA"/>
</dbReference>
<comment type="caution">
    <text evidence="1">The sequence shown here is derived from an EMBL/GenBank/DDBJ whole genome shotgun (WGS) entry which is preliminary data.</text>
</comment>